<name>A0A2S6MZK4_RHOGL</name>
<proteinExistence type="inferred from homology"/>
<organism evidence="3 4">
    <name type="scientific">Rhodopila globiformis</name>
    <name type="common">Rhodopseudomonas globiformis</name>
    <dbReference type="NCBI Taxonomy" id="1071"/>
    <lineage>
        <taxon>Bacteria</taxon>
        <taxon>Pseudomonadati</taxon>
        <taxon>Pseudomonadota</taxon>
        <taxon>Alphaproteobacteria</taxon>
        <taxon>Acetobacterales</taxon>
        <taxon>Acetobacteraceae</taxon>
        <taxon>Rhodopila</taxon>
    </lineage>
</organism>
<dbReference type="InterPro" id="IPR051416">
    <property type="entry name" value="phD-YefM_TA_antitoxins"/>
</dbReference>
<reference evidence="3 4" key="1">
    <citation type="journal article" date="2018" name="Arch. Microbiol.">
        <title>New insights into the metabolic potential of the phototrophic purple bacterium Rhodopila globiformis DSM 161(T) from its draft genome sequence and evidence for a vanadium-dependent nitrogenase.</title>
        <authorList>
            <person name="Imhoff J.F."/>
            <person name="Rahn T."/>
            <person name="Kunzel S."/>
            <person name="Neulinger S.C."/>
        </authorList>
    </citation>
    <scope>NUCLEOTIDE SEQUENCE [LARGE SCALE GENOMIC DNA]</scope>
    <source>
        <strain evidence="3 4">DSM 161</strain>
    </source>
</reference>
<dbReference type="EMBL" id="NHRY01000254">
    <property type="protein sequence ID" value="PPQ27780.1"/>
    <property type="molecule type" value="Genomic_DNA"/>
</dbReference>
<dbReference type="OrthoDB" id="361531at2"/>
<dbReference type="AlphaFoldDB" id="A0A2S6MZK4"/>
<dbReference type="Gene3D" id="3.40.1620.10">
    <property type="entry name" value="YefM-like domain"/>
    <property type="match status" value="1"/>
</dbReference>
<dbReference type="InterPro" id="IPR006442">
    <property type="entry name" value="Antitoxin_Phd/YefM"/>
</dbReference>
<dbReference type="Proteomes" id="UP000239724">
    <property type="component" value="Unassembled WGS sequence"/>
</dbReference>
<gene>
    <name evidence="3" type="ORF">CCS01_26280</name>
</gene>
<keyword evidence="4" id="KW-1185">Reference proteome</keyword>
<protein>
    <recommendedName>
        <fullName evidence="2">Antitoxin</fullName>
    </recommendedName>
</protein>
<dbReference type="PANTHER" id="PTHR35377">
    <property type="entry name" value="ANTITOXIN VAPB49-RELATED-RELATED"/>
    <property type="match status" value="1"/>
</dbReference>
<evidence type="ECO:0000313" key="3">
    <source>
        <dbReference type="EMBL" id="PPQ27780.1"/>
    </source>
</evidence>
<accession>A0A2S6MZK4</accession>
<evidence type="ECO:0000256" key="1">
    <source>
        <dbReference type="ARBA" id="ARBA00009981"/>
    </source>
</evidence>
<evidence type="ECO:0000256" key="2">
    <source>
        <dbReference type="RuleBase" id="RU362080"/>
    </source>
</evidence>
<comment type="similarity">
    <text evidence="1 2">Belongs to the phD/YefM antitoxin family.</text>
</comment>
<dbReference type="SUPFAM" id="SSF143120">
    <property type="entry name" value="YefM-like"/>
    <property type="match status" value="1"/>
</dbReference>
<evidence type="ECO:0000313" key="4">
    <source>
        <dbReference type="Proteomes" id="UP000239724"/>
    </source>
</evidence>
<dbReference type="Pfam" id="PF02604">
    <property type="entry name" value="PhdYeFM_antitox"/>
    <property type="match status" value="1"/>
</dbReference>
<comment type="caution">
    <text evidence="3">The sequence shown here is derived from an EMBL/GenBank/DDBJ whole genome shotgun (WGS) entry which is preliminary data.</text>
</comment>
<dbReference type="NCBIfam" id="TIGR01552">
    <property type="entry name" value="phd_fam"/>
    <property type="match status" value="1"/>
</dbReference>
<sequence length="80" mass="9040">MREVQASEAKTHLLQLLDHVEHGETIVITRHGKRIAHLVPDAERRRTDAAAAVAEIKALRKGNPKITVEELLSMRDEGRR</sequence>
<dbReference type="InterPro" id="IPR036165">
    <property type="entry name" value="YefM-like_sf"/>
</dbReference>
<comment type="function">
    <text evidence="2">Antitoxin component of a type II toxin-antitoxin (TA) system.</text>
</comment>